<dbReference type="Pfam" id="PF03279">
    <property type="entry name" value="Lip_A_acyltrans"/>
    <property type="match status" value="1"/>
</dbReference>
<accession>A0A157IH44</accession>
<comment type="catalytic activity">
    <reaction evidence="9">
        <text>an alpha-Kdo-(2-&gt;4)-alpha-Kdo-(2-&gt;6)-lipid IVA + a fatty acyl-[ACP] = an acyl-alpha-Kdo-(2-&gt;4)-alpha-Kdo-(2-&gt;6)-lipid IVA + holo-[ACP]</text>
        <dbReference type="Rhea" id="RHEA:74287"/>
        <dbReference type="Rhea" id="RHEA-COMP:9685"/>
        <dbReference type="Rhea" id="RHEA-COMP:14125"/>
        <dbReference type="ChEBI" id="CHEBI:64479"/>
        <dbReference type="ChEBI" id="CHEBI:138651"/>
        <dbReference type="ChEBI" id="CHEBI:176429"/>
        <dbReference type="ChEBI" id="CHEBI:193149"/>
        <dbReference type="EC" id="2.3.1.242"/>
    </reaction>
</comment>
<dbReference type="HAMAP" id="MF_01943">
    <property type="entry name" value="Lipid_A_LpxP"/>
    <property type="match status" value="1"/>
</dbReference>
<comment type="function">
    <text evidence="9">Catalyzes the transfer of an acyl chain from an acyl-[acyl-carrier-protein] (ACP) to Kdo(2)-lipid IV(A) to form Kdo(2)-(acyl)-lipid IV(A).</text>
</comment>
<dbReference type="GO" id="GO:0005886">
    <property type="term" value="C:plasma membrane"/>
    <property type="evidence" value="ECO:0007669"/>
    <property type="project" value="UniProtKB-SubCell"/>
</dbReference>
<evidence type="ECO:0000256" key="2">
    <source>
        <dbReference type="ARBA" id="ARBA00022519"/>
    </source>
</evidence>
<name>A0A157IH44_ENTCL</name>
<dbReference type="HAMAP" id="MF_01942">
    <property type="entry name" value="Lipid_A_LpxL_LpxP"/>
    <property type="match status" value="1"/>
</dbReference>
<dbReference type="GO" id="GO:0009103">
    <property type="term" value="P:lipopolysaccharide biosynthetic process"/>
    <property type="evidence" value="ECO:0007669"/>
    <property type="project" value="UniProtKB-UniRule"/>
</dbReference>
<comment type="pathway">
    <text evidence="9">Bacterial outer membrane biogenesis; lipopolysaccharide biosynthesis.</text>
</comment>
<evidence type="ECO:0000256" key="6">
    <source>
        <dbReference type="ARBA" id="ARBA00022989"/>
    </source>
</evidence>
<evidence type="ECO:0000256" key="9">
    <source>
        <dbReference type="HAMAP-Rule" id="MF_01943"/>
    </source>
</evidence>
<keyword evidence="1 9" id="KW-1003">Cell membrane</keyword>
<evidence type="ECO:0000313" key="10">
    <source>
        <dbReference type="EMBL" id="CZU83528.1"/>
    </source>
</evidence>
<evidence type="ECO:0000256" key="5">
    <source>
        <dbReference type="ARBA" id="ARBA00022985"/>
    </source>
</evidence>
<evidence type="ECO:0000313" key="11">
    <source>
        <dbReference type="Proteomes" id="UP000076008"/>
    </source>
</evidence>
<keyword evidence="7 9" id="KW-0472">Membrane</keyword>
<evidence type="ECO:0000256" key="4">
    <source>
        <dbReference type="ARBA" id="ARBA00022692"/>
    </source>
</evidence>
<sequence length="332" mass="38543">MTLYYGLIGTWYRTMRYFHRLYIGFSILSQSNFKRAFLHPRYWFTWFGLGVLWLLVQLPYPVLRLLGSKLGSASRVFLKRRESIARKNLELCFPQYNAEEREKLIAENFKSIGMALLETGMAWFWPDERVRKWFDVEGLDNLKRAQMQKRGVMVVGVHFMSLELGGRVMGLCQPMMATYRPHNSALMEWVQTRGRMRSNKAMISRNNLRGMVGALKKGEAVWFAPDQDYGRKGSSFAPFFAVKDVATTNGTFVISRLSGASMLTVTMVRKADKSGYRLHISPEMANYPENECEAAAFINKVIETEIMRAPEQYLWMHRRFKTRPLGESSLYI</sequence>
<dbReference type="InterPro" id="IPR011920">
    <property type="entry name" value="Lipid_A_LpxL_LpxP"/>
</dbReference>
<dbReference type="EMBL" id="FJXR01000005">
    <property type="protein sequence ID" value="CZU83528.1"/>
    <property type="molecule type" value="Genomic_DNA"/>
</dbReference>
<protein>
    <recommendedName>
        <fullName evidence="9">Lipid A biosynthesis acyltransferase</fullName>
        <ecNumber evidence="9">2.3.1.242</ecNumber>
    </recommendedName>
    <alternativeName>
        <fullName evidence="9">Kdo(2)-lipid IV(A) acyltransferase</fullName>
    </alternativeName>
</protein>
<dbReference type="GO" id="GO:0009245">
    <property type="term" value="P:lipid A biosynthetic process"/>
    <property type="evidence" value="ECO:0007669"/>
    <property type="project" value="InterPro"/>
</dbReference>
<keyword evidence="5 9" id="KW-0448">Lipopolysaccharide biosynthesis</keyword>
<feature type="short sequence motif" description="HXXXXD motif" evidence="9">
    <location>
        <begin position="158"/>
        <end position="163"/>
    </location>
</feature>
<keyword evidence="2 9" id="KW-0997">Cell inner membrane</keyword>
<evidence type="ECO:0000256" key="8">
    <source>
        <dbReference type="ARBA" id="ARBA00023315"/>
    </source>
</evidence>
<dbReference type="Proteomes" id="UP000076008">
    <property type="component" value="Unassembled WGS sequence"/>
</dbReference>
<dbReference type="GO" id="GO:0009409">
    <property type="term" value="P:response to cold"/>
    <property type="evidence" value="ECO:0007669"/>
    <property type="project" value="InterPro"/>
</dbReference>
<proteinExistence type="inferred from homology"/>
<evidence type="ECO:0000256" key="7">
    <source>
        <dbReference type="ARBA" id="ARBA00023136"/>
    </source>
</evidence>
<dbReference type="InterPro" id="IPR030857">
    <property type="entry name" value="Lipid_A_LpxP"/>
</dbReference>
<keyword evidence="3 9" id="KW-0808">Transferase</keyword>
<dbReference type="NCBIfam" id="TIGR02207">
    <property type="entry name" value="lipid_A_htrB"/>
    <property type="match status" value="1"/>
</dbReference>
<keyword evidence="6 9" id="KW-1133">Transmembrane helix</keyword>
<organism evidence="10 11">
    <name type="scientific">Enterobacter cloacae</name>
    <dbReference type="NCBI Taxonomy" id="550"/>
    <lineage>
        <taxon>Bacteria</taxon>
        <taxon>Pseudomonadati</taxon>
        <taxon>Pseudomonadota</taxon>
        <taxon>Gammaproteobacteria</taxon>
        <taxon>Enterobacterales</taxon>
        <taxon>Enterobacteriaceae</taxon>
        <taxon>Enterobacter</taxon>
        <taxon>Enterobacter cloacae complex</taxon>
    </lineage>
</organism>
<gene>
    <name evidence="10" type="primary">htrB_2</name>
    <name evidence="9" type="synonym">lpxP</name>
    <name evidence="10" type="ORF">SAMEA2273318_01240</name>
</gene>
<keyword evidence="4 9" id="KW-0812">Transmembrane</keyword>
<feature type="transmembrane region" description="Helical" evidence="9">
    <location>
        <begin position="43"/>
        <end position="63"/>
    </location>
</feature>
<dbReference type="PANTHER" id="PTHR30606:SF7">
    <property type="entry name" value="LIPID A BIOSYNTHESIS PALMITOLEOYLTRANSFERASE"/>
    <property type="match status" value="1"/>
</dbReference>
<dbReference type="CDD" id="cd07984">
    <property type="entry name" value="LPLAT_LABLAT-like"/>
    <property type="match status" value="1"/>
</dbReference>
<dbReference type="InterPro" id="IPR004960">
    <property type="entry name" value="LipA_acyltrans"/>
</dbReference>
<dbReference type="GO" id="GO:0008951">
    <property type="term" value="F:palmitoleoyl [acyl-carrier-protein]-dependent acyltransferase activity"/>
    <property type="evidence" value="ECO:0007669"/>
    <property type="project" value="InterPro"/>
</dbReference>
<keyword evidence="8 9" id="KW-0012">Acyltransferase</keyword>
<dbReference type="PANTHER" id="PTHR30606">
    <property type="entry name" value="LIPID A BIOSYNTHESIS LAUROYL ACYLTRANSFERASE"/>
    <property type="match status" value="1"/>
</dbReference>
<dbReference type="NCBIfam" id="NF005952">
    <property type="entry name" value="PRK08025.1"/>
    <property type="match status" value="1"/>
</dbReference>
<dbReference type="PIRSF" id="PIRSF026649">
    <property type="entry name" value="MsbB"/>
    <property type="match status" value="1"/>
</dbReference>
<dbReference type="GO" id="GO:0036104">
    <property type="term" value="P:Kdo2-lipid A biosynthetic process"/>
    <property type="evidence" value="ECO:0007669"/>
    <property type="project" value="UniProtKB-UniRule"/>
</dbReference>
<reference evidence="10 11" key="1">
    <citation type="submission" date="2016-03" db="EMBL/GenBank/DDBJ databases">
        <authorList>
            <consortium name="Pathogen Informatics"/>
        </authorList>
    </citation>
    <scope>NUCLEOTIDE SEQUENCE [LARGE SCALE GENOMIC DNA]</scope>
    <source>
        <strain evidence="11">e1252</strain>
    </source>
</reference>
<evidence type="ECO:0000256" key="3">
    <source>
        <dbReference type="ARBA" id="ARBA00022679"/>
    </source>
</evidence>
<evidence type="ECO:0000256" key="1">
    <source>
        <dbReference type="ARBA" id="ARBA00022475"/>
    </source>
</evidence>
<dbReference type="AlphaFoldDB" id="A0A157IH44"/>
<dbReference type="EC" id="2.3.1.242" evidence="9"/>
<dbReference type="NCBIfam" id="NF005340">
    <property type="entry name" value="PRK06860.1"/>
    <property type="match status" value="1"/>
</dbReference>
<comment type="subcellular location">
    <subcellularLocation>
        <location evidence="9">Cell inner membrane</location>
        <topology evidence="9">Single-pass membrane protein</topology>
    </subcellularLocation>
</comment>
<dbReference type="UniPathway" id="UPA00030"/>
<comment type="similarity">
    <text evidence="9">Belongs to the LpxL/LpxM/LpxP family. LpxP subfamily.</text>
</comment>